<accession>A0A6A3WK99</accession>
<proteinExistence type="predicted"/>
<evidence type="ECO:0000313" key="2">
    <source>
        <dbReference type="Proteomes" id="UP000433483"/>
    </source>
</evidence>
<protein>
    <submittedName>
        <fullName evidence="1">Uncharacterized protein</fullName>
    </submittedName>
</protein>
<evidence type="ECO:0000313" key="1">
    <source>
        <dbReference type="EMBL" id="KAE9184046.1"/>
    </source>
</evidence>
<dbReference type="AlphaFoldDB" id="A0A6A3WK99"/>
<keyword evidence="2" id="KW-1185">Reference proteome</keyword>
<dbReference type="EMBL" id="QXGB01001899">
    <property type="protein sequence ID" value="KAE9184046.1"/>
    <property type="molecule type" value="Genomic_DNA"/>
</dbReference>
<sequence>MRRVQHHPPPQQIFLHGGRDSYALEPIELGLAYTLALKERASSADARSHVTETSHQGSGLLTWEHSGVVCGGDNAAKLVDLSDRHGDKPCDRVEVEPEDSLARVPARELLVIDSLSTENSGHSETE</sequence>
<gene>
    <name evidence="1" type="ORF">PF005_g21843</name>
</gene>
<dbReference type="Proteomes" id="UP000433483">
    <property type="component" value="Unassembled WGS sequence"/>
</dbReference>
<organism evidence="1 2">
    <name type="scientific">Phytophthora fragariae</name>
    <dbReference type="NCBI Taxonomy" id="53985"/>
    <lineage>
        <taxon>Eukaryota</taxon>
        <taxon>Sar</taxon>
        <taxon>Stramenopiles</taxon>
        <taxon>Oomycota</taxon>
        <taxon>Peronosporomycetes</taxon>
        <taxon>Peronosporales</taxon>
        <taxon>Peronosporaceae</taxon>
        <taxon>Phytophthora</taxon>
    </lineage>
</organism>
<name>A0A6A3WK99_9STRA</name>
<comment type="caution">
    <text evidence="1">The sequence shown here is derived from an EMBL/GenBank/DDBJ whole genome shotgun (WGS) entry which is preliminary data.</text>
</comment>
<reference evidence="1 2" key="1">
    <citation type="submission" date="2018-08" db="EMBL/GenBank/DDBJ databases">
        <title>Genomic investigation of the strawberry pathogen Phytophthora fragariae indicates pathogenicity is determined by transcriptional variation in three key races.</title>
        <authorList>
            <person name="Adams T.M."/>
            <person name="Armitage A.D."/>
            <person name="Sobczyk M.K."/>
            <person name="Bates H.J."/>
            <person name="Dunwell J.M."/>
            <person name="Nellist C.F."/>
            <person name="Harrison R.J."/>
        </authorList>
    </citation>
    <scope>NUCLEOTIDE SEQUENCE [LARGE SCALE GENOMIC DNA]</scope>
    <source>
        <strain evidence="1 2">NOV-27</strain>
    </source>
</reference>